<dbReference type="InterPro" id="IPR041698">
    <property type="entry name" value="Methyltransf_25"/>
</dbReference>
<gene>
    <name evidence="2" type="ORF">CYFUS_002578</name>
</gene>
<proteinExistence type="predicted"/>
<dbReference type="EMBL" id="CP022098">
    <property type="protein sequence ID" value="ATB37157.1"/>
    <property type="molecule type" value="Genomic_DNA"/>
</dbReference>
<evidence type="ECO:0000259" key="1">
    <source>
        <dbReference type="Pfam" id="PF13649"/>
    </source>
</evidence>
<evidence type="ECO:0000313" key="2">
    <source>
        <dbReference type="EMBL" id="ATB37157.1"/>
    </source>
</evidence>
<feature type="domain" description="Methyltransferase" evidence="1">
    <location>
        <begin position="116"/>
        <end position="210"/>
    </location>
</feature>
<reference evidence="2 3" key="1">
    <citation type="submission" date="2017-06" db="EMBL/GenBank/DDBJ databases">
        <title>Sequencing and comparative analysis of myxobacterial genomes.</title>
        <authorList>
            <person name="Rupp O."/>
            <person name="Goesmann A."/>
            <person name="Sogaard-Andersen L."/>
        </authorList>
    </citation>
    <scope>NUCLEOTIDE SEQUENCE [LARGE SCALE GENOMIC DNA]</scope>
    <source>
        <strain evidence="2 3">DSM 52655</strain>
    </source>
</reference>
<sequence>MDQTIDRVPADWVMGLLRCPSCSEPALRRREGPSLMCDGCAAHFPVQEGILDLALPGNESLRTDRPYEGLSGRMYATFMEHPWLQNLDAWLLGMKVEDYYARIQEQLAVLGPGPSLDMPSGGGPFLGRVHTYQRAGPWLFADLSWTMLHRLRRKCEALGLREVVLIRADATRLPLRDGVLNNLVSLFGLHCFHDKASVFGELNRCLKPGGRILASTLTSEGPRRSRFYLKLNQRDGTFAPNNSLHEFREQARHQCMGLRVLNQLGATLVLEMSHG</sequence>
<name>A0A250J130_9BACT</name>
<evidence type="ECO:0000313" key="3">
    <source>
        <dbReference type="Proteomes" id="UP000217257"/>
    </source>
</evidence>
<dbReference type="AlphaFoldDB" id="A0A250J130"/>
<dbReference type="RefSeq" id="WP_095985507.1">
    <property type="nucleotide sequence ID" value="NZ_CP022098.1"/>
</dbReference>
<dbReference type="Gene3D" id="3.40.50.150">
    <property type="entry name" value="Vaccinia Virus protein VP39"/>
    <property type="match status" value="1"/>
</dbReference>
<protein>
    <recommendedName>
        <fullName evidence="1">Methyltransferase domain-containing protein</fullName>
    </recommendedName>
</protein>
<dbReference type="Gene3D" id="2.20.25.10">
    <property type="match status" value="1"/>
</dbReference>
<dbReference type="InterPro" id="IPR029063">
    <property type="entry name" value="SAM-dependent_MTases_sf"/>
</dbReference>
<dbReference type="CDD" id="cd02440">
    <property type="entry name" value="AdoMet_MTases"/>
    <property type="match status" value="1"/>
</dbReference>
<dbReference type="Proteomes" id="UP000217257">
    <property type="component" value="Chromosome"/>
</dbReference>
<dbReference type="SUPFAM" id="SSF158997">
    <property type="entry name" value="Trm112p-like"/>
    <property type="match status" value="1"/>
</dbReference>
<dbReference type="SUPFAM" id="SSF53335">
    <property type="entry name" value="S-adenosyl-L-methionine-dependent methyltransferases"/>
    <property type="match status" value="1"/>
</dbReference>
<organism evidence="2 3">
    <name type="scientific">Cystobacter fuscus</name>
    <dbReference type="NCBI Taxonomy" id="43"/>
    <lineage>
        <taxon>Bacteria</taxon>
        <taxon>Pseudomonadati</taxon>
        <taxon>Myxococcota</taxon>
        <taxon>Myxococcia</taxon>
        <taxon>Myxococcales</taxon>
        <taxon>Cystobacterineae</taxon>
        <taxon>Archangiaceae</taxon>
        <taxon>Cystobacter</taxon>
    </lineage>
</organism>
<dbReference type="Pfam" id="PF13649">
    <property type="entry name" value="Methyltransf_25"/>
    <property type="match status" value="1"/>
</dbReference>
<dbReference type="KEGG" id="cfus:CYFUS_002578"/>
<accession>A0A250J130</accession>